<evidence type="ECO:0000259" key="2">
    <source>
        <dbReference type="Pfam" id="PF00501"/>
    </source>
</evidence>
<dbReference type="EMBL" id="LN857024">
    <property type="protein sequence ID" value="CTP82029.1"/>
    <property type="molecule type" value="Genomic_DNA"/>
</dbReference>
<dbReference type="PANTHER" id="PTHR24095:SF244">
    <property type="entry name" value="ACETYL-COENZYME A SYNTHETASE"/>
    <property type="match status" value="1"/>
</dbReference>
<reference evidence="3" key="2">
    <citation type="submission" date="2012-12" db="EMBL/GenBank/DDBJ databases">
        <authorList>
            <person name="Gao Y.W."/>
            <person name="Fan S.T."/>
            <person name="Sun H.T."/>
            <person name="Wang Z."/>
            <person name="Gao X.L."/>
            <person name="Li Y.G."/>
            <person name="Wang T.C."/>
            <person name="Zhang K."/>
            <person name="Xu W.W."/>
            <person name="Yu Z.J."/>
            <person name="Xia X.Z."/>
        </authorList>
    </citation>
    <scope>NUCLEOTIDE SEQUENCE</scope>
    <source>
        <strain evidence="3">FR3</strain>
    </source>
</reference>
<gene>
    <name evidence="3 4" type="ORF">Bm7424</name>
    <name evidence="3" type="ORF">BM_Bm7424</name>
</gene>
<dbReference type="OMA" id="WIGNYYD"/>
<reference evidence="3" key="1">
    <citation type="journal article" date="2007" name="Science">
        <title>Draft genome of the filarial nematode parasite Brugia malayi.</title>
        <authorList>
            <person name="Ghedin E."/>
            <person name="Wang S."/>
            <person name="Spiro D."/>
            <person name="Caler E."/>
            <person name="Zhao Q."/>
            <person name="Crabtree J."/>
            <person name="Allen J.E."/>
            <person name="Delcher A.L."/>
            <person name="Guiliano D.B."/>
            <person name="Miranda-Saavedra D."/>
            <person name="Angiuoli S.V."/>
            <person name="Creasy T."/>
            <person name="Amedeo P."/>
            <person name="Haas B."/>
            <person name="El-Sayed N.M."/>
            <person name="Wortman J.R."/>
            <person name="Feldblyum T."/>
            <person name="Tallon L."/>
            <person name="Schatz M."/>
            <person name="Shumway M."/>
            <person name="Koo H."/>
            <person name="Salzberg S.L."/>
            <person name="Schobel S."/>
            <person name="Pertea M."/>
            <person name="Pop M."/>
            <person name="White O."/>
            <person name="Barton G.J."/>
            <person name="Carlow C.K."/>
            <person name="Crawford M.J."/>
            <person name="Daub J."/>
            <person name="Dimmic M.W."/>
            <person name="Estes C.F."/>
            <person name="Foster J.M."/>
            <person name="Ganatra M."/>
            <person name="Gregory W.F."/>
            <person name="Johnson N.M."/>
            <person name="Jin J."/>
            <person name="Komuniecki R."/>
            <person name="Korf I."/>
            <person name="Kumar S."/>
            <person name="Laney S."/>
            <person name="Li B.W."/>
            <person name="Li W."/>
            <person name="Lindblom T.H."/>
            <person name="Lustigman S."/>
            <person name="Ma D."/>
            <person name="Maina C.V."/>
            <person name="Martin D.M."/>
            <person name="McCarter J.P."/>
            <person name="McReynolds L."/>
            <person name="Mitreva M."/>
            <person name="Nutman T.B."/>
            <person name="Parkinson J."/>
            <person name="Peregrin-Alvarez J.M."/>
            <person name="Poole C."/>
            <person name="Ren Q."/>
            <person name="Saunders L."/>
            <person name="Sluder A.E."/>
            <person name="Smith K."/>
            <person name="Stanke M."/>
            <person name="Unnasch T.R."/>
            <person name="Ware J."/>
            <person name="Wei A.D."/>
            <person name="Weil G."/>
            <person name="Williams D.J."/>
            <person name="Zhang Y."/>
            <person name="Williams S.A."/>
            <person name="Fraser-Liggett C."/>
            <person name="Slatko B."/>
            <person name="Blaxter M.L."/>
            <person name="Scott A.L."/>
        </authorList>
    </citation>
    <scope>NUCLEOTIDE SEQUENCE</scope>
    <source>
        <strain evidence="3">FR3</strain>
    </source>
</reference>
<name>A0A0I9N7R1_BRUMA</name>
<dbReference type="InterPro" id="IPR000873">
    <property type="entry name" value="AMP-dep_synth/lig_dom"/>
</dbReference>
<organism evidence="3">
    <name type="scientific">Brugia malayi</name>
    <name type="common">Filarial nematode worm</name>
    <dbReference type="NCBI Taxonomy" id="6279"/>
    <lineage>
        <taxon>Eukaryota</taxon>
        <taxon>Metazoa</taxon>
        <taxon>Ecdysozoa</taxon>
        <taxon>Nematoda</taxon>
        <taxon>Chromadorea</taxon>
        <taxon>Rhabditida</taxon>
        <taxon>Spirurina</taxon>
        <taxon>Spiruromorpha</taxon>
        <taxon>Filarioidea</taxon>
        <taxon>Onchocercidae</taxon>
        <taxon>Brugia</taxon>
    </lineage>
</organism>
<dbReference type="Gene3D" id="3.40.50.12780">
    <property type="entry name" value="N-terminal domain of ligase-like"/>
    <property type="match status" value="1"/>
</dbReference>
<feature type="domain" description="AMP-dependent synthetase/ligase" evidence="2">
    <location>
        <begin position="64"/>
        <end position="180"/>
    </location>
</feature>
<sequence length="405" mass="45403">MFADQISEVDNRFEFFKCIFKGKPLILMATKNLSYECIDAWKSKIEKEATRIYWIGNYYDSEVYDDTELSAETVDILVKKCADVFGRFQLKDKPIVLYLPNVLQLPIAVLAALRIGLTVLPINATNENIECLRDIVKSSGADTVVTIDGFWMGTRLVRTKELLDAAITDIAIQRVLVIRHVSPDEGIPPPQVNLISRRPYYMYKVAMKQKRDWWWSGFFPKASNSCEPKAISNESITLLLPTINASAVLLLPISLERLQTEITHIQLALHSGEHSLIISTRNIFHQIICTLAALRVGAIPLIYESDIKHPDPSRTSQIIYTYKVSSLNLSSHLVLEKTKALAEPHDSSATSVSETRSPKLNTVQLGISGSKTFDGRRRSTSVDGIQTVCNLLGFENPQGNPGPWK</sequence>
<accession>A0A0I9N7R1</accession>
<dbReference type="PANTHER" id="PTHR24095">
    <property type="entry name" value="ACETYL-COENZYME A SYNTHETASE"/>
    <property type="match status" value="1"/>
</dbReference>
<dbReference type="InterPro" id="IPR042099">
    <property type="entry name" value="ANL_N_sf"/>
</dbReference>
<proteinExistence type="predicted"/>
<protein>
    <recommendedName>
        <fullName evidence="1">acetate--CoA ligase</fullName>
        <ecNumber evidence="1">6.2.1.1</ecNumber>
    </recommendedName>
</protein>
<evidence type="ECO:0000313" key="3">
    <source>
        <dbReference type="EMBL" id="CTP82029.1"/>
    </source>
</evidence>
<dbReference type="GO" id="GO:0006085">
    <property type="term" value="P:acetyl-CoA biosynthetic process"/>
    <property type="evidence" value="ECO:0007669"/>
    <property type="project" value="TreeGrafter"/>
</dbReference>
<dbReference type="AlphaFoldDB" id="A0A0I9N7R1"/>
<dbReference type="Pfam" id="PF00501">
    <property type="entry name" value="AMP-binding"/>
    <property type="match status" value="1"/>
</dbReference>
<dbReference type="WormBase" id="Bm7424">
    <property type="protein sequence ID" value="BM43544"/>
    <property type="gene ID" value="WBGene00227685"/>
</dbReference>
<dbReference type="SUPFAM" id="SSF56801">
    <property type="entry name" value="Acetyl-CoA synthetase-like"/>
    <property type="match status" value="1"/>
</dbReference>
<evidence type="ECO:0000256" key="1">
    <source>
        <dbReference type="ARBA" id="ARBA00013275"/>
    </source>
</evidence>
<evidence type="ECO:0000313" key="4">
    <source>
        <dbReference type="WormBase" id="Bm7424"/>
    </source>
</evidence>
<dbReference type="EC" id="6.2.1.1" evidence="1"/>
<dbReference type="GO" id="GO:0003987">
    <property type="term" value="F:acetate-CoA ligase activity"/>
    <property type="evidence" value="ECO:0007669"/>
    <property type="project" value="UniProtKB-EC"/>
</dbReference>